<feature type="binding site" evidence="5">
    <location>
        <position position="137"/>
    </location>
    <ligand>
        <name>substrate</name>
    </ligand>
</feature>
<comment type="caution">
    <text evidence="8">The sequence shown here is derived from an EMBL/GenBank/DDBJ whole genome shotgun (WGS) entry which is preliminary data.</text>
</comment>
<evidence type="ECO:0000256" key="4">
    <source>
        <dbReference type="ARBA" id="ARBA00023002"/>
    </source>
</evidence>
<feature type="binding site" evidence="5">
    <location>
        <position position="97"/>
    </location>
    <ligand>
        <name>FMN</name>
        <dbReference type="ChEBI" id="CHEBI:58210"/>
    </ligand>
</feature>
<dbReference type="InterPro" id="IPR000659">
    <property type="entry name" value="Pyridox_Oxase"/>
</dbReference>
<reference evidence="8 9" key="1">
    <citation type="submission" date="2020-10" db="EMBL/GenBank/DDBJ databases">
        <title>Draft genome and description of Brachybacterium epidermidis sp nov.</title>
        <authorList>
            <person name="Boxberger M."/>
            <person name="La Scola B."/>
        </authorList>
    </citation>
    <scope>NUCLEOTIDE SEQUENCE [LARGE SCALE GENOMIC DNA]</scope>
    <source>
        <strain evidence="8 9">Marseille-Q2903</strain>
    </source>
</reference>
<keyword evidence="9" id="KW-1185">Reference proteome</keyword>
<feature type="binding site" evidence="5">
    <location>
        <begin position="90"/>
        <end position="91"/>
    </location>
    <ligand>
        <name>FMN</name>
        <dbReference type="ChEBI" id="CHEBI:58210"/>
    </ligand>
</feature>
<dbReference type="SUPFAM" id="SSF50475">
    <property type="entry name" value="FMN-binding split barrel"/>
    <property type="match status" value="1"/>
</dbReference>
<dbReference type="Proteomes" id="UP000644727">
    <property type="component" value="Unassembled WGS sequence"/>
</dbReference>
<keyword evidence="4 5" id="KW-0560">Oxidoreductase</keyword>
<dbReference type="Pfam" id="PF10590">
    <property type="entry name" value="PNP_phzG_C"/>
    <property type="match status" value="1"/>
</dbReference>
<comment type="catalytic activity">
    <reaction evidence="5">
        <text>pyridoxine 5'-phosphate + O2 = pyridoxal 5'-phosphate + H2O2</text>
        <dbReference type="Rhea" id="RHEA:15149"/>
        <dbReference type="ChEBI" id="CHEBI:15379"/>
        <dbReference type="ChEBI" id="CHEBI:16240"/>
        <dbReference type="ChEBI" id="CHEBI:58589"/>
        <dbReference type="ChEBI" id="CHEBI:597326"/>
        <dbReference type="EC" id="1.4.3.5"/>
    </reaction>
</comment>
<dbReference type="InterPro" id="IPR019740">
    <property type="entry name" value="Pyridox_Oxase_CS"/>
</dbReference>
<accession>A0ABR9W3Z1</accession>
<comment type="subunit">
    <text evidence="5">Homodimer.</text>
</comment>
<dbReference type="EC" id="1.4.3.5" evidence="5"/>
<gene>
    <name evidence="5 8" type="primary">pdxH</name>
    <name evidence="8" type="ORF">IOE58_13325</name>
</gene>
<evidence type="ECO:0000256" key="2">
    <source>
        <dbReference type="ARBA" id="ARBA00022630"/>
    </source>
</evidence>
<feature type="binding site" evidence="5">
    <location>
        <position position="145"/>
    </location>
    <ligand>
        <name>substrate</name>
    </ligand>
</feature>
<feature type="domain" description="Pyridoxine 5'-phosphate oxidase dimerisation C-terminal" evidence="7">
    <location>
        <begin position="186"/>
        <end position="230"/>
    </location>
</feature>
<dbReference type="HAMAP" id="MF_01629">
    <property type="entry name" value="PdxH"/>
    <property type="match status" value="1"/>
</dbReference>
<feature type="binding site" evidence="5">
    <location>
        <begin position="154"/>
        <end position="155"/>
    </location>
    <ligand>
        <name>FMN</name>
        <dbReference type="ChEBI" id="CHEBI:58210"/>
    </ligand>
</feature>
<dbReference type="PANTHER" id="PTHR10851:SF0">
    <property type="entry name" value="PYRIDOXINE-5'-PHOSPHATE OXIDASE"/>
    <property type="match status" value="1"/>
</dbReference>
<feature type="binding site" evidence="5">
    <location>
        <begin position="205"/>
        <end position="207"/>
    </location>
    <ligand>
        <name>substrate</name>
    </ligand>
</feature>
<keyword evidence="2 5" id="KW-0285">Flavoprotein</keyword>
<comment type="catalytic activity">
    <reaction evidence="5">
        <text>pyridoxamine 5'-phosphate + O2 + H2O = pyridoxal 5'-phosphate + H2O2 + NH4(+)</text>
        <dbReference type="Rhea" id="RHEA:15817"/>
        <dbReference type="ChEBI" id="CHEBI:15377"/>
        <dbReference type="ChEBI" id="CHEBI:15379"/>
        <dbReference type="ChEBI" id="CHEBI:16240"/>
        <dbReference type="ChEBI" id="CHEBI:28938"/>
        <dbReference type="ChEBI" id="CHEBI:58451"/>
        <dbReference type="ChEBI" id="CHEBI:597326"/>
        <dbReference type="EC" id="1.4.3.5"/>
    </reaction>
</comment>
<dbReference type="RefSeq" id="WP_193866850.1">
    <property type="nucleotide sequence ID" value="NZ_JADEYR010000021.1"/>
</dbReference>
<dbReference type="InterPro" id="IPR012349">
    <property type="entry name" value="Split_barrel_FMN-bd"/>
</dbReference>
<organism evidence="8 9">
    <name type="scientific">Brachybacterium epidermidis</name>
    <dbReference type="NCBI Taxonomy" id="2781983"/>
    <lineage>
        <taxon>Bacteria</taxon>
        <taxon>Bacillati</taxon>
        <taxon>Actinomycetota</taxon>
        <taxon>Actinomycetes</taxon>
        <taxon>Micrococcales</taxon>
        <taxon>Dermabacteraceae</taxon>
        <taxon>Brachybacterium</taxon>
    </lineage>
</organism>
<evidence type="ECO:0000313" key="9">
    <source>
        <dbReference type="Proteomes" id="UP000644727"/>
    </source>
</evidence>
<evidence type="ECO:0000313" key="8">
    <source>
        <dbReference type="EMBL" id="MBE9405117.1"/>
    </source>
</evidence>
<name>A0ABR9W3Z1_9MICO</name>
<evidence type="ECO:0000259" key="6">
    <source>
        <dbReference type="Pfam" id="PF01243"/>
    </source>
</evidence>
<feature type="binding site" evidence="5">
    <location>
        <position position="209"/>
    </location>
    <ligand>
        <name>FMN</name>
        <dbReference type="ChEBI" id="CHEBI:58210"/>
    </ligand>
</feature>
<feature type="domain" description="Pyridoxamine 5'-phosphate oxidase N-terminal" evidence="6">
    <location>
        <begin position="51"/>
        <end position="172"/>
    </location>
</feature>
<dbReference type="PANTHER" id="PTHR10851">
    <property type="entry name" value="PYRIDOXINE-5-PHOSPHATE OXIDASE"/>
    <property type="match status" value="1"/>
</dbReference>
<feature type="binding site" evidence="5">
    <location>
        <position position="80"/>
    </location>
    <ligand>
        <name>substrate</name>
    </ligand>
</feature>
<comment type="function">
    <text evidence="5">Catalyzes the oxidation of either pyridoxine 5'-phosphate (PNP) or pyridoxamine 5'-phosphate (PMP) into pyridoxal 5'-phosphate (PLP).</text>
</comment>
<feature type="binding site" evidence="5">
    <location>
        <position position="199"/>
    </location>
    <ligand>
        <name>FMN</name>
        <dbReference type="ChEBI" id="CHEBI:58210"/>
    </ligand>
</feature>
<dbReference type="InterPro" id="IPR019576">
    <property type="entry name" value="Pyridoxamine_oxidase_dimer_C"/>
</dbReference>
<comment type="pathway">
    <text evidence="5">Cofactor metabolism; pyridoxal 5'-phosphate salvage; pyridoxal 5'-phosphate from pyridoxine 5'-phosphate: step 1/1.</text>
</comment>
<dbReference type="PIRSF" id="PIRSF000190">
    <property type="entry name" value="Pyd_amn-ph_oxd"/>
    <property type="match status" value="1"/>
</dbReference>
<dbReference type="NCBIfam" id="TIGR00558">
    <property type="entry name" value="pdxH"/>
    <property type="match status" value="1"/>
</dbReference>
<comment type="similarity">
    <text evidence="1 5">Belongs to the pyridoxamine 5'-phosphate oxidase family.</text>
</comment>
<proteinExistence type="inferred from homology"/>
<feature type="binding site" evidence="5">
    <location>
        <position position="141"/>
    </location>
    <ligand>
        <name>substrate</name>
    </ligand>
</feature>
<evidence type="ECO:0000256" key="3">
    <source>
        <dbReference type="ARBA" id="ARBA00022643"/>
    </source>
</evidence>
<evidence type="ECO:0000256" key="5">
    <source>
        <dbReference type="HAMAP-Rule" id="MF_01629"/>
    </source>
</evidence>
<dbReference type="GO" id="GO:0004733">
    <property type="term" value="F:pyridoxamine phosphate oxidase activity"/>
    <property type="evidence" value="ECO:0007669"/>
    <property type="project" value="UniProtKB-EC"/>
</dbReference>
<keyword evidence="3 5" id="KW-0288">FMN</keyword>
<dbReference type="PROSITE" id="PS01064">
    <property type="entry name" value="PYRIDOX_OXIDASE"/>
    <property type="match status" value="1"/>
</dbReference>
<dbReference type="NCBIfam" id="NF004231">
    <property type="entry name" value="PRK05679.1"/>
    <property type="match status" value="1"/>
</dbReference>
<comment type="pathway">
    <text evidence="5">Cofactor metabolism; pyridoxal 5'-phosphate salvage; pyridoxal 5'-phosphate from pyridoxamine 5'-phosphate: step 1/1.</text>
</comment>
<evidence type="ECO:0000256" key="1">
    <source>
        <dbReference type="ARBA" id="ARBA00007301"/>
    </source>
</evidence>
<keyword evidence="5" id="KW-0664">Pyridoxine biosynthesis</keyword>
<dbReference type="EMBL" id="JADEYR010000021">
    <property type="protein sequence ID" value="MBE9405117.1"/>
    <property type="molecule type" value="Genomic_DNA"/>
</dbReference>
<evidence type="ECO:0000259" key="7">
    <source>
        <dbReference type="Pfam" id="PF10590"/>
    </source>
</evidence>
<dbReference type="Gene3D" id="2.30.110.10">
    <property type="entry name" value="Electron Transport, Fmn-binding Protein, Chain A"/>
    <property type="match status" value="1"/>
</dbReference>
<dbReference type="InterPro" id="IPR011576">
    <property type="entry name" value="Pyridox_Oxase_N"/>
</dbReference>
<comment type="cofactor">
    <cofactor evidence="5">
        <name>FMN</name>
        <dbReference type="ChEBI" id="CHEBI:58210"/>
    </cofactor>
    <text evidence="5">Binds 1 FMN per subunit.</text>
</comment>
<protein>
    <recommendedName>
        <fullName evidence="5">Pyridoxine/pyridoxamine 5'-phosphate oxidase</fullName>
        <ecNumber evidence="5">1.4.3.5</ecNumber>
    </recommendedName>
    <alternativeName>
        <fullName evidence="5">PNP/PMP oxidase</fullName>
        <shortName evidence="5">PNPOx</shortName>
    </alternativeName>
    <alternativeName>
        <fullName evidence="5">Pyridoxal 5'-phosphate synthase</fullName>
    </alternativeName>
</protein>
<dbReference type="Pfam" id="PF01243">
    <property type="entry name" value="PNPOx_N"/>
    <property type="match status" value="1"/>
</dbReference>
<comment type="caution">
    <text evidence="5">Lacks conserved residue(s) required for the propagation of feature annotation.</text>
</comment>
<sequence>MNAQDPSARLAAERMPYRTGRLADEAAPDPLALFDAWMAEAFERRDSHGDLPEPTAVVLSTISTDADDRARPRSRTVLLKARDRRGFVVYTNLDSDKGREVAASPVASLLLPWFPLQRQVRIEGQVEQVDAEEADAYFASRPRGSQIGAWASRQSRPVASREVLEEQYAEAEARFEGGQVPRPRHWGGLRIVPNRIEFWQGRENRLHDRIVYRRPGGPDGGGWQRERLQP</sequence>
<feature type="binding site" evidence="5">
    <location>
        <position position="119"/>
    </location>
    <ligand>
        <name>FMN</name>
        <dbReference type="ChEBI" id="CHEBI:58210"/>
    </ligand>
</feature>
<feature type="binding site" evidence="5">
    <location>
        <begin position="75"/>
        <end position="80"/>
    </location>
    <ligand>
        <name>FMN</name>
        <dbReference type="ChEBI" id="CHEBI:58210"/>
    </ligand>
</feature>